<keyword evidence="1" id="KW-0812">Transmembrane</keyword>
<sequence>MLAISYLLCLSSFQLLFLHLFALGVRYLNIKALNSFFPFLIWLLMSSISTVACISLS</sequence>
<reference evidence="2" key="1">
    <citation type="submission" date="2018-02" db="EMBL/GenBank/DDBJ databases">
        <title>Rhizophora mucronata_Transcriptome.</title>
        <authorList>
            <person name="Meera S.P."/>
            <person name="Sreeshan A."/>
            <person name="Augustine A."/>
        </authorList>
    </citation>
    <scope>NUCLEOTIDE SEQUENCE</scope>
    <source>
        <tissue evidence="2">Leaf</tissue>
    </source>
</reference>
<feature type="transmembrane region" description="Helical" evidence="1">
    <location>
        <begin position="32"/>
        <end position="56"/>
    </location>
</feature>
<dbReference type="EMBL" id="GGEC01063856">
    <property type="protein sequence ID" value="MBX44340.1"/>
    <property type="molecule type" value="Transcribed_RNA"/>
</dbReference>
<accession>A0A2P2NPL9</accession>
<organism evidence="2">
    <name type="scientific">Rhizophora mucronata</name>
    <name type="common">Asiatic mangrove</name>
    <dbReference type="NCBI Taxonomy" id="61149"/>
    <lineage>
        <taxon>Eukaryota</taxon>
        <taxon>Viridiplantae</taxon>
        <taxon>Streptophyta</taxon>
        <taxon>Embryophyta</taxon>
        <taxon>Tracheophyta</taxon>
        <taxon>Spermatophyta</taxon>
        <taxon>Magnoliopsida</taxon>
        <taxon>eudicotyledons</taxon>
        <taxon>Gunneridae</taxon>
        <taxon>Pentapetalae</taxon>
        <taxon>rosids</taxon>
        <taxon>fabids</taxon>
        <taxon>Malpighiales</taxon>
        <taxon>Rhizophoraceae</taxon>
        <taxon>Rhizophora</taxon>
    </lineage>
</organism>
<evidence type="ECO:0000256" key="1">
    <source>
        <dbReference type="SAM" id="Phobius"/>
    </source>
</evidence>
<proteinExistence type="predicted"/>
<name>A0A2P2NPL9_RHIMU</name>
<evidence type="ECO:0000313" key="2">
    <source>
        <dbReference type="EMBL" id="MBX44340.1"/>
    </source>
</evidence>
<keyword evidence="1" id="KW-1133">Transmembrane helix</keyword>
<keyword evidence="1" id="KW-0472">Membrane</keyword>
<protein>
    <submittedName>
        <fullName evidence="2">Uncharacterized protein</fullName>
    </submittedName>
</protein>
<dbReference type="AlphaFoldDB" id="A0A2P2NPL9"/>